<dbReference type="Gene3D" id="3.40.50.1820">
    <property type="entry name" value="alpha/beta hydrolase"/>
    <property type="match status" value="1"/>
</dbReference>
<comment type="caution">
    <text evidence="1">The sequence shown here is derived from an EMBL/GenBank/DDBJ whole genome shotgun (WGS) entry which is preliminary data.</text>
</comment>
<evidence type="ECO:0000313" key="2">
    <source>
        <dbReference type="Proteomes" id="UP000230233"/>
    </source>
</evidence>
<reference evidence="2" key="1">
    <citation type="submission" date="2017-10" db="EMBL/GenBank/DDBJ databases">
        <title>Rapid genome shrinkage in a self-fertile nematode reveals novel sperm competition proteins.</title>
        <authorList>
            <person name="Yin D."/>
            <person name="Schwarz E.M."/>
            <person name="Thomas C.G."/>
            <person name="Felde R.L."/>
            <person name="Korf I.F."/>
            <person name="Cutter A.D."/>
            <person name="Schartner C.M."/>
            <person name="Ralston E.J."/>
            <person name="Meyer B.J."/>
            <person name="Haag E.S."/>
        </authorList>
    </citation>
    <scope>NUCLEOTIDE SEQUENCE [LARGE SCALE GENOMIC DNA]</scope>
    <source>
        <strain evidence="2">JU1422</strain>
    </source>
</reference>
<evidence type="ECO:0000313" key="1">
    <source>
        <dbReference type="EMBL" id="PIC23083.1"/>
    </source>
</evidence>
<sequence>MIFGRHSYSLLKTIVSNRTFASIASTEMTEPIVHRKLVKFQKVDGKTAEVQAVYEDSLSSGSSVGTVVAFHGSPGSHKDFKFIRQKLDAMGVRFIGINYPGFKQTEGYAGQDHSNEERQSYTNAFLKDMSLSGKVIFLAHSRGCENALMTATTFPATGLVMMNPVGLRLHKSLRPLSRYQRLESVYNMLPKFLGDAMIYKMYHSFGLKVQDGEEAINALRSVIRCGLDKTLPYIQKLQEQDTKNFIIFAGRDIIVEEEIIFESLKEYKDLEHFDYEDYIPSEDFSKILKTFDSGKGASVFVKNNKHYQNKARADLVAEVVRKILDLDTVKKNKL</sequence>
<accession>A0A2G5T7E2</accession>
<dbReference type="PANTHER" id="PTHR47533:SF3">
    <property type="entry name" value="AB HYDROLASE-1 DOMAIN-CONTAINING PROTEIN"/>
    <property type="match status" value="1"/>
</dbReference>
<evidence type="ECO:0008006" key="3">
    <source>
        <dbReference type="Google" id="ProtNLM"/>
    </source>
</evidence>
<dbReference type="SUPFAM" id="SSF53474">
    <property type="entry name" value="alpha/beta-Hydrolases"/>
    <property type="match status" value="1"/>
</dbReference>
<dbReference type="InterPro" id="IPR029058">
    <property type="entry name" value="AB_hydrolase_fold"/>
</dbReference>
<name>A0A2G5T7E2_9PELO</name>
<dbReference type="PANTHER" id="PTHR47533">
    <property type="entry name" value="PROTEIN CBG21859"/>
    <property type="match status" value="1"/>
</dbReference>
<proteinExistence type="predicted"/>
<dbReference type="EMBL" id="PDUG01000005">
    <property type="protein sequence ID" value="PIC23083.1"/>
    <property type="molecule type" value="Genomic_DNA"/>
</dbReference>
<dbReference type="Pfam" id="PF06342">
    <property type="entry name" value="DUF1057"/>
    <property type="match status" value="1"/>
</dbReference>
<dbReference type="InterPro" id="IPR010463">
    <property type="entry name" value="DUF1057"/>
</dbReference>
<dbReference type="Proteomes" id="UP000230233">
    <property type="component" value="Chromosome V"/>
</dbReference>
<dbReference type="AlphaFoldDB" id="A0A2G5T7E2"/>
<organism evidence="1 2">
    <name type="scientific">Caenorhabditis nigoni</name>
    <dbReference type="NCBI Taxonomy" id="1611254"/>
    <lineage>
        <taxon>Eukaryota</taxon>
        <taxon>Metazoa</taxon>
        <taxon>Ecdysozoa</taxon>
        <taxon>Nematoda</taxon>
        <taxon>Chromadorea</taxon>
        <taxon>Rhabditida</taxon>
        <taxon>Rhabditina</taxon>
        <taxon>Rhabditomorpha</taxon>
        <taxon>Rhabditoidea</taxon>
        <taxon>Rhabditidae</taxon>
        <taxon>Peloderinae</taxon>
        <taxon>Caenorhabditis</taxon>
    </lineage>
</organism>
<keyword evidence="2" id="KW-1185">Reference proteome</keyword>
<dbReference type="OrthoDB" id="6431331at2759"/>
<gene>
    <name evidence="1" type="primary">Cni-F10D2.10</name>
    <name evidence="1" type="synonym">Cnig_chr_V.g16902</name>
    <name evidence="1" type="ORF">B9Z55_016902</name>
</gene>
<protein>
    <recommendedName>
        <fullName evidence="3">AB hydrolase-1 domain-containing protein</fullName>
    </recommendedName>
</protein>
<dbReference type="STRING" id="1611254.A0A2G5T7E2"/>